<dbReference type="Gene3D" id="3.90.70.10">
    <property type="entry name" value="Cysteine proteinases"/>
    <property type="match status" value="2"/>
</dbReference>
<feature type="domain" description="Peptidase C1A papain C-terminal" evidence="1">
    <location>
        <begin position="128"/>
        <end position="213"/>
    </location>
</feature>
<dbReference type="Proteomes" id="UP001163203">
    <property type="component" value="Chromosome"/>
</dbReference>
<dbReference type="EMBL" id="CP113836">
    <property type="protein sequence ID" value="WAL67160.1"/>
    <property type="molecule type" value="Genomic_DNA"/>
</dbReference>
<dbReference type="InterPro" id="IPR038765">
    <property type="entry name" value="Papain-like_cys_pep_sf"/>
</dbReference>
<name>A0ABY7B5D9_9PSEU</name>
<gene>
    <name evidence="2" type="ORF">ORV05_05050</name>
</gene>
<evidence type="ECO:0000259" key="1">
    <source>
        <dbReference type="Pfam" id="PF00112"/>
    </source>
</evidence>
<proteinExistence type="predicted"/>
<evidence type="ECO:0000313" key="3">
    <source>
        <dbReference type="Proteomes" id="UP001163203"/>
    </source>
</evidence>
<dbReference type="RefSeq" id="WP_268757288.1">
    <property type="nucleotide sequence ID" value="NZ_CP113836.1"/>
</dbReference>
<accession>A0ABY7B5D9</accession>
<protein>
    <recommendedName>
        <fullName evidence="1">Peptidase C1A papain C-terminal domain-containing protein</fullName>
    </recommendedName>
</protein>
<dbReference type="SUPFAM" id="SSF54001">
    <property type="entry name" value="Cysteine proteinases"/>
    <property type="match status" value="1"/>
</dbReference>
<dbReference type="InterPro" id="IPR000668">
    <property type="entry name" value="Peptidase_C1A_C"/>
</dbReference>
<reference evidence="2" key="1">
    <citation type="submission" date="2022-11" db="EMBL/GenBank/DDBJ databases">
        <authorList>
            <person name="Mo P."/>
        </authorList>
    </citation>
    <scope>NUCLEOTIDE SEQUENCE</scope>
    <source>
        <strain evidence="2">HUAS 11-8</strain>
    </source>
</reference>
<organism evidence="2 3">
    <name type="scientific">Amycolatopsis cynarae</name>
    <dbReference type="NCBI Taxonomy" id="2995223"/>
    <lineage>
        <taxon>Bacteria</taxon>
        <taxon>Bacillati</taxon>
        <taxon>Actinomycetota</taxon>
        <taxon>Actinomycetes</taxon>
        <taxon>Pseudonocardiales</taxon>
        <taxon>Pseudonocardiaceae</taxon>
        <taxon>Amycolatopsis</taxon>
    </lineage>
</organism>
<keyword evidence="3" id="KW-1185">Reference proteome</keyword>
<evidence type="ECO:0000313" key="2">
    <source>
        <dbReference type="EMBL" id="WAL67160.1"/>
    </source>
</evidence>
<dbReference type="Pfam" id="PF00112">
    <property type="entry name" value="Peptidase_C1"/>
    <property type="match status" value="1"/>
</dbReference>
<sequence length="233" mass="25692">MTTFRYLKELSTNPYRLGRHQVHDALVPERDAHRHLRHWFDDIRSVTHREIAPVFDQGRTGSCTANAALGCLVTEPFATGVIYTEADAVALYELETKLDDSQIPGEYPPDDTGSTGPWSMQALEQQGKIKSFVHTRSSHLALRLLNHGPLSLGVPWLTSMFTVDDTNTIVVNPTSGLAGGHQVCVVGNDVDGQRVLIRNSWGAGWGEDGHAWLTWSALDYLLHEGGDVVQPVV</sequence>